<organism evidence="1 2">
    <name type="scientific">Trapa incisa</name>
    <dbReference type="NCBI Taxonomy" id="236973"/>
    <lineage>
        <taxon>Eukaryota</taxon>
        <taxon>Viridiplantae</taxon>
        <taxon>Streptophyta</taxon>
        <taxon>Embryophyta</taxon>
        <taxon>Tracheophyta</taxon>
        <taxon>Spermatophyta</taxon>
        <taxon>Magnoliopsida</taxon>
        <taxon>eudicotyledons</taxon>
        <taxon>Gunneridae</taxon>
        <taxon>Pentapetalae</taxon>
        <taxon>rosids</taxon>
        <taxon>malvids</taxon>
        <taxon>Myrtales</taxon>
        <taxon>Lythraceae</taxon>
        <taxon>Trapa</taxon>
    </lineage>
</organism>
<name>A0AAN7QQX1_9MYRT</name>
<dbReference type="AlphaFoldDB" id="A0AAN7QQX1"/>
<gene>
    <name evidence="1" type="ORF">SAY87_024110</name>
</gene>
<accession>A0AAN7QQX1</accession>
<evidence type="ECO:0000313" key="1">
    <source>
        <dbReference type="EMBL" id="KAK4776149.1"/>
    </source>
</evidence>
<proteinExistence type="predicted"/>
<keyword evidence="2" id="KW-1185">Reference proteome</keyword>
<sequence>MGDRCGLTRINRPASAVSVPPLSGVNPFSIPTSVKLPKKCGGGSCFLFSRTIYCADSGQLRSPVFPYVFIQNSTLLHSASRLRLRGLVAVRGATFSRVSSLFRAEVTLPIRWRIQPRDAGTAIIWLGAHRFWCARPVAAFSRWTIPWTTSIYLDCKHLNS</sequence>
<protein>
    <submittedName>
        <fullName evidence="1">Uncharacterized protein</fullName>
    </submittedName>
</protein>
<dbReference type="EMBL" id="JAXIOK010000003">
    <property type="protein sequence ID" value="KAK4776149.1"/>
    <property type="molecule type" value="Genomic_DNA"/>
</dbReference>
<comment type="caution">
    <text evidence="1">The sequence shown here is derived from an EMBL/GenBank/DDBJ whole genome shotgun (WGS) entry which is preliminary data.</text>
</comment>
<dbReference type="Proteomes" id="UP001345219">
    <property type="component" value="Chromosome 18"/>
</dbReference>
<evidence type="ECO:0000313" key="2">
    <source>
        <dbReference type="Proteomes" id="UP001345219"/>
    </source>
</evidence>
<reference evidence="1 2" key="1">
    <citation type="journal article" date="2023" name="Hortic Res">
        <title>Pangenome of water caltrop reveals structural variations and asymmetric subgenome divergence after allopolyploidization.</title>
        <authorList>
            <person name="Zhang X."/>
            <person name="Chen Y."/>
            <person name="Wang L."/>
            <person name="Yuan Y."/>
            <person name="Fang M."/>
            <person name="Shi L."/>
            <person name="Lu R."/>
            <person name="Comes H.P."/>
            <person name="Ma Y."/>
            <person name="Chen Y."/>
            <person name="Huang G."/>
            <person name="Zhou Y."/>
            <person name="Zheng Z."/>
            <person name="Qiu Y."/>
        </authorList>
    </citation>
    <scope>NUCLEOTIDE SEQUENCE [LARGE SCALE GENOMIC DNA]</scope>
    <source>
        <tissue evidence="1">Roots</tissue>
    </source>
</reference>